<proteinExistence type="predicted"/>
<sequence>MYADTLGYWLDEVSHLEIVYVSRVCVFLQVAFLAVCLEKPKLGNKRQQLERPVDYRDPIFSVLLSRY</sequence>
<evidence type="ECO:0000313" key="3">
    <source>
        <dbReference type="Proteomes" id="UP000276133"/>
    </source>
</evidence>
<evidence type="ECO:0000256" key="1">
    <source>
        <dbReference type="SAM" id="Phobius"/>
    </source>
</evidence>
<dbReference type="Proteomes" id="UP000276133">
    <property type="component" value="Unassembled WGS sequence"/>
</dbReference>
<feature type="transmembrane region" description="Helical" evidence="1">
    <location>
        <begin position="20"/>
        <end position="37"/>
    </location>
</feature>
<comment type="caution">
    <text evidence="2">The sequence shown here is derived from an EMBL/GenBank/DDBJ whole genome shotgun (WGS) entry which is preliminary data.</text>
</comment>
<keyword evidence="1" id="KW-1133">Transmembrane helix</keyword>
<keyword evidence="1" id="KW-0812">Transmembrane</keyword>
<dbReference type="AlphaFoldDB" id="A0A3M7SWV1"/>
<organism evidence="2 3">
    <name type="scientific">Brachionus plicatilis</name>
    <name type="common">Marine rotifer</name>
    <name type="synonym">Brachionus muelleri</name>
    <dbReference type="NCBI Taxonomy" id="10195"/>
    <lineage>
        <taxon>Eukaryota</taxon>
        <taxon>Metazoa</taxon>
        <taxon>Spiralia</taxon>
        <taxon>Gnathifera</taxon>
        <taxon>Rotifera</taxon>
        <taxon>Eurotatoria</taxon>
        <taxon>Monogononta</taxon>
        <taxon>Pseudotrocha</taxon>
        <taxon>Ploima</taxon>
        <taxon>Brachionidae</taxon>
        <taxon>Brachionus</taxon>
    </lineage>
</organism>
<keyword evidence="1" id="KW-0472">Membrane</keyword>
<dbReference type="EMBL" id="REGN01000654">
    <property type="protein sequence ID" value="RNA40311.1"/>
    <property type="molecule type" value="Genomic_DNA"/>
</dbReference>
<protein>
    <submittedName>
        <fullName evidence="2">Uncharacterized protein</fullName>
    </submittedName>
</protein>
<keyword evidence="3" id="KW-1185">Reference proteome</keyword>
<name>A0A3M7SWV1_BRAPC</name>
<accession>A0A3M7SWV1</accession>
<evidence type="ECO:0000313" key="2">
    <source>
        <dbReference type="EMBL" id="RNA40311.1"/>
    </source>
</evidence>
<gene>
    <name evidence="2" type="ORF">BpHYR1_017920</name>
</gene>
<reference evidence="2 3" key="1">
    <citation type="journal article" date="2018" name="Sci. Rep.">
        <title>Genomic signatures of local adaptation to the degree of environmental predictability in rotifers.</title>
        <authorList>
            <person name="Franch-Gras L."/>
            <person name="Hahn C."/>
            <person name="Garcia-Roger E.M."/>
            <person name="Carmona M.J."/>
            <person name="Serra M."/>
            <person name="Gomez A."/>
        </authorList>
    </citation>
    <scope>NUCLEOTIDE SEQUENCE [LARGE SCALE GENOMIC DNA]</scope>
    <source>
        <strain evidence="2">HYR1</strain>
    </source>
</reference>